<accession>A0A3A3GAT4</accession>
<dbReference type="InterPro" id="IPR029787">
    <property type="entry name" value="Nucleotide_cyclase"/>
</dbReference>
<dbReference type="InterPro" id="IPR035919">
    <property type="entry name" value="EAL_sf"/>
</dbReference>
<dbReference type="InterPro" id="IPR001789">
    <property type="entry name" value="Sig_transdc_resp-reg_receiver"/>
</dbReference>
<dbReference type="EMBL" id="QYUQ01000002">
    <property type="protein sequence ID" value="RJG03879.1"/>
    <property type="molecule type" value="Genomic_DNA"/>
</dbReference>
<evidence type="ECO:0000256" key="1">
    <source>
        <dbReference type="ARBA" id="ARBA00051114"/>
    </source>
</evidence>
<dbReference type="SUPFAM" id="SSF55073">
    <property type="entry name" value="Nucleotide cyclase"/>
    <property type="match status" value="1"/>
</dbReference>
<dbReference type="FunFam" id="3.30.70.270:FF:000001">
    <property type="entry name" value="Diguanylate cyclase domain protein"/>
    <property type="match status" value="1"/>
</dbReference>
<dbReference type="NCBIfam" id="TIGR00229">
    <property type="entry name" value="sensory_box"/>
    <property type="match status" value="1"/>
</dbReference>
<feature type="domain" description="Response regulatory" evidence="3">
    <location>
        <begin position="4"/>
        <end position="121"/>
    </location>
</feature>
<keyword evidence="2" id="KW-0597">Phosphoprotein</keyword>
<dbReference type="PROSITE" id="PS50113">
    <property type="entry name" value="PAC"/>
    <property type="match status" value="1"/>
</dbReference>
<protein>
    <submittedName>
        <fullName evidence="8">EAL domain-containing protein</fullName>
    </submittedName>
</protein>
<dbReference type="InterPro" id="IPR043128">
    <property type="entry name" value="Rev_trsase/Diguanyl_cyclase"/>
</dbReference>
<dbReference type="InterPro" id="IPR001633">
    <property type="entry name" value="EAL_dom"/>
</dbReference>
<dbReference type="FunFam" id="3.20.20.450:FF:000001">
    <property type="entry name" value="Cyclic di-GMP phosphodiesterase yahA"/>
    <property type="match status" value="1"/>
</dbReference>
<dbReference type="CDD" id="cd00156">
    <property type="entry name" value="REC"/>
    <property type="match status" value="1"/>
</dbReference>
<evidence type="ECO:0000256" key="2">
    <source>
        <dbReference type="PROSITE-ProRule" id="PRU00169"/>
    </source>
</evidence>
<dbReference type="Gene3D" id="3.30.450.20">
    <property type="entry name" value="PAS domain"/>
    <property type="match status" value="1"/>
</dbReference>
<gene>
    <name evidence="8" type="ORF">D3878_21675</name>
</gene>
<dbReference type="SMART" id="SM00091">
    <property type="entry name" value="PAS"/>
    <property type="match status" value="1"/>
</dbReference>
<dbReference type="NCBIfam" id="TIGR00254">
    <property type="entry name" value="GGDEF"/>
    <property type="match status" value="1"/>
</dbReference>
<dbReference type="PANTHER" id="PTHR44757:SF4">
    <property type="entry name" value="DIGUANYLATE CYCLASE DGCE-RELATED"/>
    <property type="match status" value="1"/>
</dbReference>
<feature type="domain" description="PAS" evidence="4">
    <location>
        <begin position="134"/>
        <end position="207"/>
    </location>
</feature>
<dbReference type="Proteomes" id="UP000266327">
    <property type="component" value="Unassembled WGS sequence"/>
</dbReference>
<feature type="domain" description="PAC" evidence="5">
    <location>
        <begin position="212"/>
        <end position="264"/>
    </location>
</feature>
<feature type="modified residue" description="4-aspartylphosphate" evidence="2">
    <location>
        <position position="56"/>
    </location>
</feature>
<dbReference type="Pfam" id="PF00990">
    <property type="entry name" value="GGDEF"/>
    <property type="match status" value="1"/>
</dbReference>
<comment type="caution">
    <text evidence="8">The sequence shown here is derived from an EMBL/GenBank/DDBJ whole genome shotgun (WGS) entry which is preliminary data.</text>
</comment>
<dbReference type="InterPro" id="IPR013656">
    <property type="entry name" value="PAS_4"/>
</dbReference>
<dbReference type="SMART" id="SM00267">
    <property type="entry name" value="GGDEF"/>
    <property type="match status" value="1"/>
</dbReference>
<evidence type="ECO:0000313" key="8">
    <source>
        <dbReference type="EMBL" id="RJG03879.1"/>
    </source>
</evidence>
<name>A0A3A3GAT4_9BURK</name>
<dbReference type="GO" id="GO:0071732">
    <property type="term" value="P:cellular response to nitric oxide"/>
    <property type="evidence" value="ECO:0007669"/>
    <property type="project" value="UniProtKB-ARBA"/>
</dbReference>
<keyword evidence="9" id="KW-1185">Reference proteome</keyword>
<dbReference type="InterPro" id="IPR052155">
    <property type="entry name" value="Biofilm_reg_signaling"/>
</dbReference>
<feature type="domain" description="GGDEF" evidence="7">
    <location>
        <begin position="297"/>
        <end position="430"/>
    </location>
</feature>
<dbReference type="PROSITE" id="PS50887">
    <property type="entry name" value="GGDEF"/>
    <property type="match status" value="1"/>
</dbReference>
<comment type="catalytic activity">
    <reaction evidence="1">
        <text>3',3'-c-di-GMP + H2O = 5'-phosphoguanylyl(3'-&gt;5')guanosine + H(+)</text>
        <dbReference type="Rhea" id="RHEA:24902"/>
        <dbReference type="ChEBI" id="CHEBI:15377"/>
        <dbReference type="ChEBI" id="CHEBI:15378"/>
        <dbReference type="ChEBI" id="CHEBI:58754"/>
        <dbReference type="ChEBI" id="CHEBI:58805"/>
        <dbReference type="EC" id="3.1.4.52"/>
    </reaction>
    <physiologicalReaction direction="left-to-right" evidence="1">
        <dbReference type="Rhea" id="RHEA:24903"/>
    </physiologicalReaction>
</comment>
<dbReference type="Gene3D" id="3.30.70.270">
    <property type="match status" value="1"/>
</dbReference>
<dbReference type="AlphaFoldDB" id="A0A3A3GAT4"/>
<dbReference type="CDD" id="cd01948">
    <property type="entry name" value="EAL"/>
    <property type="match status" value="1"/>
</dbReference>
<dbReference type="Gene3D" id="3.40.50.2300">
    <property type="match status" value="1"/>
</dbReference>
<dbReference type="InterPro" id="IPR011006">
    <property type="entry name" value="CheY-like_superfamily"/>
</dbReference>
<evidence type="ECO:0000259" key="6">
    <source>
        <dbReference type="PROSITE" id="PS50883"/>
    </source>
</evidence>
<dbReference type="OrthoDB" id="9813903at2"/>
<proteinExistence type="predicted"/>
<reference evidence="9" key="1">
    <citation type="submission" date="2018-09" db="EMBL/GenBank/DDBJ databases">
        <authorList>
            <person name="Zhu H."/>
        </authorList>
    </citation>
    <scope>NUCLEOTIDE SEQUENCE [LARGE SCALE GENOMIC DNA]</scope>
    <source>
        <strain evidence="9">K1S02-23</strain>
    </source>
</reference>
<dbReference type="InterPro" id="IPR035965">
    <property type="entry name" value="PAS-like_dom_sf"/>
</dbReference>
<evidence type="ECO:0000259" key="3">
    <source>
        <dbReference type="PROSITE" id="PS50110"/>
    </source>
</evidence>
<dbReference type="PANTHER" id="PTHR44757">
    <property type="entry name" value="DIGUANYLATE CYCLASE DGCP"/>
    <property type="match status" value="1"/>
</dbReference>
<sequence>MSNLVLIVSDRAEEAEALRNVLPQAIDGPFDIEWVRTLARAMQRLTGDGIDIVLMDFFLPDSKGMRTFDQLFEAAAPVPIMTLVTEGEMDLAQEAVQRGAQGYILKGHFRNALLPQALRNTIHRKQVEDALFIEKERAAVTLDSIVDGVISTDSEGRITYLNNTAERMTGWAKAEAIGHPVAEVFPLVDNINRKSFNDPVVQVIQEMRPLALRADALLVRRNGQEAAIEDSVAPIYDRRGKIRGAVIVFRDIGPAQALMVQKMTYQAHHDSLTDLPNRILLIDRLEHAIALAKRNGTTLAVLFLDLDNFKNINDSHGHATGDQLLASVAQRLLNCIRASDTVSRLGGDEFVILVTEERHAEAAAHTAEKIIASLAQPHRIQQYAFHITASIGISTFPADGEEADTLIRNADTAMYYAKKKGRNNYQFFNAAMNRRAVERQFIEVGLRRALEAQEFSLYYQPKVNLKTGKITGVEALLRWHHPERGLMLPGDFVSIAEDCGLIVPISRWVLREACRQTKLWLEAGFKPISTAVNISALAFHNQNFLQDLRDILQETALDPACLELELTESVLMPDSQFSNEILQTLKSIGVKLAIDDFGTGYSSLSYLQEFPIDVLKIDQSFVRGIPELARNRIIVTAVTGMGISLKYRVIAEGVETRKQFSFLTSLECDEGQGNYFSPPLAADRCTRLLKTGIAENLLH</sequence>
<dbReference type="CDD" id="cd01949">
    <property type="entry name" value="GGDEF"/>
    <property type="match status" value="1"/>
</dbReference>
<feature type="domain" description="EAL" evidence="6">
    <location>
        <begin position="439"/>
        <end position="693"/>
    </location>
</feature>
<dbReference type="InterPro" id="IPR000014">
    <property type="entry name" value="PAS"/>
</dbReference>
<dbReference type="SMART" id="SM00052">
    <property type="entry name" value="EAL"/>
    <property type="match status" value="1"/>
</dbReference>
<dbReference type="PROSITE" id="PS50883">
    <property type="entry name" value="EAL"/>
    <property type="match status" value="1"/>
</dbReference>
<dbReference type="InterPro" id="IPR000160">
    <property type="entry name" value="GGDEF_dom"/>
</dbReference>
<evidence type="ECO:0000259" key="5">
    <source>
        <dbReference type="PROSITE" id="PS50113"/>
    </source>
</evidence>
<dbReference type="Pfam" id="PF00072">
    <property type="entry name" value="Response_reg"/>
    <property type="match status" value="1"/>
</dbReference>
<dbReference type="PROSITE" id="PS50110">
    <property type="entry name" value="RESPONSE_REGULATORY"/>
    <property type="match status" value="1"/>
</dbReference>
<dbReference type="PROSITE" id="PS50112">
    <property type="entry name" value="PAS"/>
    <property type="match status" value="1"/>
</dbReference>
<dbReference type="InterPro" id="IPR000700">
    <property type="entry name" value="PAS-assoc_C"/>
</dbReference>
<evidence type="ECO:0000313" key="9">
    <source>
        <dbReference type="Proteomes" id="UP000266327"/>
    </source>
</evidence>
<evidence type="ECO:0000259" key="7">
    <source>
        <dbReference type="PROSITE" id="PS50887"/>
    </source>
</evidence>
<dbReference type="GO" id="GO:0000160">
    <property type="term" value="P:phosphorelay signal transduction system"/>
    <property type="evidence" value="ECO:0007669"/>
    <property type="project" value="InterPro"/>
</dbReference>
<dbReference type="SUPFAM" id="SSF55785">
    <property type="entry name" value="PYP-like sensor domain (PAS domain)"/>
    <property type="match status" value="1"/>
</dbReference>
<dbReference type="Gene3D" id="3.20.20.450">
    <property type="entry name" value="EAL domain"/>
    <property type="match status" value="1"/>
</dbReference>
<dbReference type="SMART" id="SM00448">
    <property type="entry name" value="REC"/>
    <property type="match status" value="1"/>
</dbReference>
<dbReference type="CDD" id="cd00130">
    <property type="entry name" value="PAS"/>
    <property type="match status" value="1"/>
</dbReference>
<dbReference type="Pfam" id="PF08448">
    <property type="entry name" value="PAS_4"/>
    <property type="match status" value="1"/>
</dbReference>
<dbReference type="SUPFAM" id="SSF141868">
    <property type="entry name" value="EAL domain-like"/>
    <property type="match status" value="1"/>
</dbReference>
<evidence type="ECO:0000259" key="4">
    <source>
        <dbReference type="PROSITE" id="PS50112"/>
    </source>
</evidence>
<dbReference type="RefSeq" id="WP_119787363.1">
    <property type="nucleotide sequence ID" value="NZ_QYUQ01000002.1"/>
</dbReference>
<dbReference type="Pfam" id="PF00563">
    <property type="entry name" value="EAL"/>
    <property type="match status" value="1"/>
</dbReference>
<dbReference type="SUPFAM" id="SSF52172">
    <property type="entry name" value="CheY-like"/>
    <property type="match status" value="1"/>
</dbReference>
<dbReference type="GO" id="GO:0071111">
    <property type="term" value="F:cyclic-guanylate-specific phosphodiesterase activity"/>
    <property type="evidence" value="ECO:0007669"/>
    <property type="project" value="UniProtKB-EC"/>
</dbReference>
<organism evidence="8 9">
    <name type="scientific">Noviherbaspirillum sedimenti</name>
    <dbReference type="NCBI Taxonomy" id="2320865"/>
    <lineage>
        <taxon>Bacteria</taxon>
        <taxon>Pseudomonadati</taxon>
        <taxon>Pseudomonadota</taxon>
        <taxon>Betaproteobacteria</taxon>
        <taxon>Burkholderiales</taxon>
        <taxon>Oxalobacteraceae</taxon>
        <taxon>Noviherbaspirillum</taxon>
    </lineage>
</organism>